<proteinExistence type="predicted"/>
<sequence length="75" mass="8351">MCHRQTYSPCPHILSAVEHNPTICKLNELSTYHAAPAPTPRSPHHGSSSVAIRSPQLQHERMLRVLAPHSTACYQ</sequence>
<name>A0A0A9AVD6_ARUDO</name>
<accession>A0A0A9AVD6</accession>
<dbReference type="EMBL" id="GBRH01242206">
    <property type="protein sequence ID" value="JAD55689.1"/>
    <property type="molecule type" value="Transcribed_RNA"/>
</dbReference>
<reference evidence="1" key="1">
    <citation type="submission" date="2014-09" db="EMBL/GenBank/DDBJ databases">
        <authorList>
            <person name="Magalhaes I.L.F."/>
            <person name="Oliveira U."/>
            <person name="Santos F.R."/>
            <person name="Vidigal T.H.D.A."/>
            <person name="Brescovit A.D."/>
            <person name="Santos A.J."/>
        </authorList>
    </citation>
    <scope>NUCLEOTIDE SEQUENCE</scope>
    <source>
        <tissue evidence="1">Shoot tissue taken approximately 20 cm above the soil surface</tissue>
    </source>
</reference>
<evidence type="ECO:0000313" key="1">
    <source>
        <dbReference type="EMBL" id="JAD55689.1"/>
    </source>
</evidence>
<dbReference type="AlphaFoldDB" id="A0A0A9AVD6"/>
<protein>
    <submittedName>
        <fullName evidence="1">Uncharacterized protein</fullName>
    </submittedName>
</protein>
<reference evidence="1" key="2">
    <citation type="journal article" date="2015" name="Data Brief">
        <title>Shoot transcriptome of the giant reed, Arundo donax.</title>
        <authorList>
            <person name="Barrero R.A."/>
            <person name="Guerrero F.D."/>
            <person name="Moolhuijzen P."/>
            <person name="Goolsby J.A."/>
            <person name="Tidwell J."/>
            <person name="Bellgard S.E."/>
            <person name="Bellgard M.I."/>
        </authorList>
    </citation>
    <scope>NUCLEOTIDE SEQUENCE</scope>
    <source>
        <tissue evidence="1">Shoot tissue taken approximately 20 cm above the soil surface</tissue>
    </source>
</reference>
<organism evidence="1">
    <name type="scientific">Arundo donax</name>
    <name type="common">Giant reed</name>
    <name type="synonym">Donax arundinaceus</name>
    <dbReference type="NCBI Taxonomy" id="35708"/>
    <lineage>
        <taxon>Eukaryota</taxon>
        <taxon>Viridiplantae</taxon>
        <taxon>Streptophyta</taxon>
        <taxon>Embryophyta</taxon>
        <taxon>Tracheophyta</taxon>
        <taxon>Spermatophyta</taxon>
        <taxon>Magnoliopsida</taxon>
        <taxon>Liliopsida</taxon>
        <taxon>Poales</taxon>
        <taxon>Poaceae</taxon>
        <taxon>PACMAD clade</taxon>
        <taxon>Arundinoideae</taxon>
        <taxon>Arundineae</taxon>
        <taxon>Arundo</taxon>
    </lineage>
</organism>